<dbReference type="GO" id="GO:0008652">
    <property type="term" value="P:amino acid biosynthetic process"/>
    <property type="evidence" value="ECO:0007669"/>
    <property type="project" value="UniProtKB-KW"/>
</dbReference>
<evidence type="ECO:0000256" key="10">
    <source>
        <dbReference type="PIRSR" id="PIRSR001399-3"/>
    </source>
</evidence>
<dbReference type="NCBIfam" id="NF003805">
    <property type="entry name" value="PRK05395.1-2"/>
    <property type="match status" value="1"/>
</dbReference>
<feature type="binding site" evidence="7 9">
    <location>
        <position position="99"/>
    </location>
    <ligand>
        <name>substrate</name>
    </ligand>
</feature>
<comment type="subunit">
    <text evidence="4 7">Homododecamer.</text>
</comment>
<comment type="similarity">
    <text evidence="3 7">Belongs to the type-II 3-dehydroquinase family.</text>
</comment>
<comment type="catalytic activity">
    <reaction evidence="1 7">
        <text>3-dehydroquinate = 3-dehydroshikimate + H2O</text>
        <dbReference type="Rhea" id="RHEA:21096"/>
        <dbReference type="ChEBI" id="CHEBI:15377"/>
        <dbReference type="ChEBI" id="CHEBI:16630"/>
        <dbReference type="ChEBI" id="CHEBI:32364"/>
        <dbReference type="EC" id="4.2.1.10"/>
    </reaction>
</comment>
<dbReference type="InterPro" id="IPR018509">
    <property type="entry name" value="DHquinase_II_CS"/>
</dbReference>
<evidence type="ECO:0000256" key="9">
    <source>
        <dbReference type="PIRSR" id="PIRSR001399-2"/>
    </source>
</evidence>
<dbReference type="GO" id="GO:0009423">
    <property type="term" value="P:chorismate biosynthetic process"/>
    <property type="evidence" value="ECO:0007669"/>
    <property type="project" value="UniProtKB-UniRule"/>
</dbReference>
<reference evidence="12" key="1">
    <citation type="submission" date="2005-07" db="EMBL/GenBank/DDBJ databases">
        <title>Complete sequence of Prochlorococcus marinus str. MIT 9312.</title>
        <authorList>
            <consortium name="US DOE Joint Genome Institute"/>
            <person name="Copeland A."/>
            <person name="Lucas S."/>
            <person name="Lapidus A."/>
            <person name="Barry K."/>
            <person name="Detter J.C."/>
            <person name="Glavina T."/>
            <person name="Hammon N."/>
            <person name="Israni S."/>
            <person name="Pitluck S."/>
            <person name="Thiel J."/>
            <person name="Schmutz J."/>
            <person name="Larimer F."/>
            <person name="Land M."/>
            <person name="Kyrpides N."/>
            <person name="Lykidis A."/>
            <person name="Richardson P."/>
        </authorList>
    </citation>
    <scope>NUCLEOTIDE SEQUENCE [LARGE SCALE GENOMIC DNA]</scope>
    <source>
        <strain evidence="12">MIT 9312</strain>
    </source>
</reference>
<evidence type="ECO:0000313" key="11">
    <source>
        <dbReference type="EMBL" id="ABB49444.1"/>
    </source>
</evidence>
<dbReference type="NCBIfam" id="NF003804">
    <property type="entry name" value="PRK05395.1-1"/>
    <property type="match status" value="1"/>
</dbReference>
<keyword evidence="6 7" id="KW-0456">Lyase</keyword>
<feature type="active site" description="Proton donor" evidence="7 8">
    <location>
        <position position="119"/>
    </location>
</feature>
<dbReference type="Proteomes" id="UP000002715">
    <property type="component" value="Chromosome"/>
</dbReference>
<evidence type="ECO:0000256" key="1">
    <source>
        <dbReference type="ARBA" id="ARBA00001864"/>
    </source>
</evidence>
<dbReference type="PANTHER" id="PTHR21272">
    <property type="entry name" value="CATABOLIC 3-DEHYDROQUINASE"/>
    <property type="match status" value="1"/>
</dbReference>
<dbReference type="Gene3D" id="3.40.50.9100">
    <property type="entry name" value="Dehydroquinase, class II"/>
    <property type="match status" value="1"/>
</dbReference>
<organism evidence="11 12">
    <name type="scientific">Prochlorococcus marinus (strain MIT 9312)</name>
    <dbReference type="NCBI Taxonomy" id="74546"/>
    <lineage>
        <taxon>Bacteria</taxon>
        <taxon>Bacillati</taxon>
        <taxon>Cyanobacteriota</taxon>
        <taxon>Cyanophyceae</taxon>
        <taxon>Synechococcales</taxon>
        <taxon>Prochlorococcaceae</taxon>
        <taxon>Prochlorococcus</taxon>
    </lineage>
</organism>
<feature type="binding site" evidence="7 9">
    <location>
        <position position="130"/>
    </location>
    <ligand>
        <name>substrate</name>
    </ligand>
</feature>
<protein>
    <recommendedName>
        <fullName evidence="5 7">3-dehydroquinate dehydratase</fullName>
        <shortName evidence="7">3-dehydroquinase</shortName>
        <ecNumber evidence="5 7">4.2.1.10</ecNumber>
    </recommendedName>
    <alternativeName>
        <fullName evidence="7">Type II DHQase</fullName>
    </alternativeName>
</protein>
<dbReference type="CDD" id="cd00466">
    <property type="entry name" value="DHQase_II"/>
    <property type="match status" value="1"/>
</dbReference>
<dbReference type="HOGENOM" id="CLU_090968_1_0_3"/>
<sequence>MFWFFCFFLDSIYKEKTLLLMNILLINGPNLNLLGTREPEIYGNKTLSDIEHDLMQVAKSKGTKLECFQSNHEGEIVDKIHDSVNRIQGILINAGAFTHTSISIRDALIGSRIPFVELHISNIFSREDFRKESFLTDKAVGIISGFGISSYSLALDGIIGFLSIKD</sequence>
<accession>Q31CF1</accession>
<dbReference type="Pfam" id="PF01220">
    <property type="entry name" value="DHquinase_II"/>
    <property type="match status" value="1"/>
</dbReference>
<proteinExistence type="inferred from homology"/>
<dbReference type="InterPro" id="IPR001874">
    <property type="entry name" value="DHquinase_II"/>
</dbReference>
<dbReference type="InterPro" id="IPR036441">
    <property type="entry name" value="DHquinase_II_sf"/>
</dbReference>
<evidence type="ECO:0000256" key="7">
    <source>
        <dbReference type="HAMAP-Rule" id="MF_00169"/>
    </source>
</evidence>
<evidence type="ECO:0000256" key="5">
    <source>
        <dbReference type="ARBA" id="ARBA00012060"/>
    </source>
</evidence>
<evidence type="ECO:0000256" key="4">
    <source>
        <dbReference type="ARBA" id="ARBA00011193"/>
    </source>
</evidence>
<feature type="site" description="Transition state stabilizer" evidence="7 10">
    <location>
        <position position="37"/>
    </location>
</feature>
<dbReference type="NCBIfam" id="NF003806">
    <property type="entry name" value="PRK05395.1-3"/>
    <property type="match status" value="1"/>
</dbReference>
<evidence type="ECO:0000256" key="2">
    <source>
        <dbReference type="ARBA" id="ARBA00004902"/>
    </source>
</evidence>
<evidence type="ECO:0000256" key="6">
    <source>
        <dbReference type="ARBA" id="ARBA00023239"/>
    </source>
</evidence>
<dbReference type="EC" id="4.2.1.10" evidence="5 7"/>
<dbReference type="GO" id="GO:0009073">
    <property type="term" value="P:aromatic amino acid family biosynthetic process"/>
    <property type="evidence" value="ECO:0007669"/>
    <property type="project" value="UniProtKB-KW"/>
</dbReference>
<dbReference type="KEGG" id="pmi:PMT9312_0383"/>
<dbReference type="PIRSF" id="PIRSF001399">
    <property type="entry name" value="DHquinase_II"/>
    <property type="match status" value="1"/>
</dbReference>
<feature type="active site" description="Proton acceptor" evidence="7 8">
    <location>
        <position position="42"/>
    </location>
</feature>
<dbReference type="SUPFAM" id="SSF52304">
    <property type="entry name" value="Type II 3-dehydroquinate dehydratase"/>
    <property type="match status" value="1"/>
</dbReference>
<dbReference type="GO" id="GO:0003855">
    <property type="term" value="F:3-dehydroquinate dehydratase activity"/>
    <property type="evidence" value="ECO:0007669"/>
    <property type="project" value="UniProtKB-UniRule"/>
</dbReference>
<feature type="binding site" evidence="7 9">
    <location>
        <position position="93"/>
    </location>
    <ligand>
        <name>substrate</name>
    </ligand>
</feature>
<name>Q31CF1_PROM9</name>
<dbReference type="GO" id="GO:0019631">
    <property type="term" value="P:quinate catabolic process"/>
    <property type="evidence" value="ECO:0007669"/>
    <property type="project" value="TreeGrafter"/>
</dbReference>
<evidence type="ECO:0000256" key="3">
    <source>
        <dbReference type="ARBA" id="ARBA00011037"/>
    </source>
</evidence>
<comment type="function">
    <text evidence="7">Catalyzes a trans-dehydration via an enolate intermediate.</text>
</comment>
<dbReference type="eggNOG" id="COG0757">
    <property type="taxonomic scope" value="Bacteria"/>
</dbReference>
<comment type="pathway">
    <text evidence="2 7">Metabolic intermediate biosynthesis; chorismate biosynthesis; chorismate from D-erythrose 4-phosphate and phosphoenolpyruvate: step 3/7.</text>
</comment>
<feature type="binding site" evidence="7 9">
    <location>
        <position position="106"/>
    </location>
    <ligand>
        <name>substrate</name>
    </ligand>
</feature>
<dbReference type="NCBIfam" id="TIGR01088">
    <property type="entry name" value="aroQ"/>
    <property type="match status" value="1"/>
</dbReference>
<dbReference type="HAMAP" id="MF_00169">
    <property type="entry name" value="AroQ"/>
    <property type="match status" value="1"/>
</dbReference>
<dbReference type="UniPathway" id="UPA00053">
    <property type="reaction ID" value="UER00086"/>
</dbReference>
<dbReference type="EMBL" id="CP000111">
    <property type="protein sequence ID" value="ABB49444.1"/>
    <property type="molecule type" value="Genomic_DNA"/>
</dbReference>
<keyword evidence="7" id="KW-0028">Amino-acid biosynthesis</keyword>
<dbReference type="STRING" id="74546.PMT9312_0383"/>
<gene>
    <name evidence="7" type="primary">aroQ</name>
    <name evidence="11" type="ordered locus">PMT9312_0383</name>
</gene>
<feature type="binding site" evidence="7 9">
    <location>
        <begin position="120"/>
        <end position="121"/>
    </location>
    <ligand>
        <name>substrate</name>
    </ligand>
</feature>
<dbReference type="PANTHER" id="PTHR21272:SF3">
    <property type="entry name" value="CATABOLIC 3-DEHYDROQUINASE"/>
    <property type="match status" value="1"/>
</dbReference>
<dbReference type="AlphaFoldDB" id="Q31CF1"/>
<evidence type="ECO:0000313" key="12">
    <source>
        <dbReference type="Proteomes" id="UP000002715"/>
    </source>
</evidence>
<evidence type="ECO:0000256" key="8">
    <source>
        <dbReference type="PIRSR" id="PIRSR001399-1"/>
    </source>
</evidence>
<dbReference type="PROSITE" id="PS01029">
    <property type="entry name" value="DEHYDROQUINASE_II"/>
    <property type="match status" value="1"/>
</dbReference>
<keyword evidence="7" id="KW-0057">Aromatic amino acid biosynthesis</keyword>
<dbReference type="NCBIfam" id="NF003807">
    <property type="entry name" value="PRK05395.1-4"/>
    <property type="match status" value="1"/>
</dbReference>